<evidence type="ECO:0000256" key="2">
    <source>
        <dbReference type="ARBA" id="ARBA00022827"/>
    </source>
</evidence>
<dbReference type="EMBL" id="BMQA01000078">
    <property type="protein sequence ID" value="GGJ63991.1"/>
    <property type="molecule type" value="Genomic_DNA"/>
</dbReference>
<evidence type="ECO:0000313" key="5">
    <source>
        <dbReference type="Proteomes" id="UP000657574"/>
    </source>
</evidence>
<name>A0A917P6E8_9ACTN</name>
<accession>A0A917P6E8</accession>
<comment type="caution">
    <text evidence="4">The sequence shown here is derived from an EMBL/GenBank/DDBJ whole genome shotgun (WGS) entry which is preliminary data.</text>
</comment>
<protein>
    <submittedName>
        <fullName evidence="4">Glycolate oxidase</fullName>
    </submittedName>
</protein>
<keyword evidence="1" id="KW-0285">Flavoprotein</keyword>
<organism evidence="4 5">
    <name type="scientific">Streptomyces brasiliensis</name>
    <dbReference type="NCBI Taxonomy" id="1954"/>
    <lineage>
        <taxon>Bacteria</taxon>
        <taxon>Bacillati</taxon>
        <taxon>Actinomycetota</taxon>
        <taxon>Actinomycetes</taxon>
        <taxon>Kitasatosporales</taxon>
        <taxon>Streptomycetaceae</taxon>
        <taxon>Streptomyces</taxon>
    </lineage>
</organism>
<dbReference type="InterPro" id="IPR016169">
    <property type="entry name" value="FAD-bd_PCMH_sub2"/>
</dbReference>
<dbReference type="PROSITE" id="PS51387">
    <property type="entry name" value="FAD_PCMH"/>
    <property type="match status" value="1"/>
</dbReference>
<dbReference type="PANTHER" id="PTHR11748">
    <property type="entry name" value="D-LACTATE DEHYDROGENASE"/>
    <property type="match status" value="1"/>
</dbReference>
<dbReference type="AlphaFoldDB" id="A0A917P6E8"/>
<dbReference type="Pfam" id="PF01565">
    <property type="entry name" value="FAD_binding_4"/>
    <property type="match status" value="1"/>
</dbReference>
<dbReference type="InterPro" id="IPR016164">
    <property type="entry name" value="FAD-linked_Oxase-like_C"/>
</dbReference>
<dbReference type="RefSeq" id="WP_229841537.1">
    <property type="nucleotide sequence ID" value="NZ_BMQA01000078.1"/>
</dbReference>
<dbReference type="GO" id="GO:0071949">
    <property type="term" value="F:FAD binding"/>
    <property type="evidence" value="ECO:0007669"/>
    <property type="project" value="InterPro"/>
</dbReference>
<gene>
    <name evidence="4" type="primary">glcE</name>
    <name evidence="4" type="ORF">GCM10010121_088300</name>
</gene>
<evidence type="ECO:0000313" key="4">
    <source>
        <dbReference type="EMBL" id="GGJ63991.1"/>
    </source>
</evidence>
<dbReference type="SUPFAM" id="SSF56176">
    <property type="entry name" value="FAD-binding/transporter-associated domain-like"/>
    <property type="match status" value="1"/>
</dbReference>
<reference evidence="4" key="1">
    <citation type="journal article" date="2014" name="Int. J. Syst. Evol. Microbiol.">
        <title>Complete genome sequence of Corynebacterium casei LMG S-19264T (=DSM 44701T), isolated from a smear-ripened cheese.</title>
        <authorList>
            <consortium name="US DOE Joint Genome Institute (JGI-PGF)"/>
            <person name="Walter F."/>
            <person name="Albersmeier A."/>
            <person name="Kalinowski J."/>
            <person name="Ruckert C."/>
        </authorList>
    </citation>
    <scope>NUCLEOTIDE SEQUENCE</scope>
    <source>
        <strain evidence="4">JCM 3086</strain>
    </source>
</reference>
<dbReference type="InterPro" id="IPR006094">
    <property type="entry name" value="Oxid_FAD_bind_N"/>
</dbReference>
<evidence type="ECO:0000256" key="1">
    <source>
        <dbReference type="ARBA" id="ARBA00022630"/>
    </source>
</evidence>
<dbReference type="GO" id="GO:0003824">
    <property type="term" value="F:catalytic activity"/>
    <property type="evidence" value="ECO:0007669"/>
    <property type="project" value="InterPro"/>
</dbReference>
<evidence type="ECO:0000259" key="3">
    <source>
        <dbReference type="PROSITE" id="PS51387"/>
    </source>
</evidence>
<dbReference type="Proteomes" id="UP000657574">
    <property type="component" value="Unassembled WGS sequence"/>
</dbReference>
<proteinExistence type="predicted"/>
<dbReference type="InterPro" id="IPR036318">
    <property type="entry name" value="FAD-bd_PCMH-like_sf"/>
</dbReference>
<dbReference type="InterPro" id="IPR016166">
    <property type="entry name" value="FAD-bd_PCMH"/>
</dbReference>
<dbReference type="SUPFAM" id="SSF55103">
    <property type="entry name" value="FAD-linked oxidases, C-terminal domain"/>
    <property type="match status" value="1"/>
</dbReference>
<dbReference type="PANTHER" id="PTHR11748:SF103">
    <property type="entry name" value="GLYCOLATE OXIDASE SUBUNIT GLCE"/>
    <property type="match status" value="1"/>
</dbReference>
<reference evidence="4" key="2">
    <citation type="submission" date="2020-09" db="EMBL/GenBank/DDBJ databases">
        <authorList>
            <person name="Sun Q."/>
            <person name="Ohkuma M."/>
        </authorList>
    </citation>
    <scope>NUCLEOTIDE SEQUENCE</scope>
    <source>
        <strain evidence="4">JCM 3086</strain>
    </source>
</reference>
<dbReference type="Gene3D" id="3.30.465.10">
    <property type="match status" value="1"/>
</dbReference>
<feature type="domain" description="FAD-binding PCMH-type" evidence="3">
    <location>
        <begin position="1"/>
        <end position="182"/>
    </location>
</feature>
<keyword evidence="5" id="KW-1185">Reference proteome</keyword>
<keyword evidence="2" id="KW-0274">FAD</keyword>
<sequence length="391" mass="40679">MAISGTELHTCPATPAELRTVLADTVADHPKVRIAGAGTAAEWAAPPAPADLVVDTRALRGIVRYNPADMTVAVRAGTPLADLRRELAAQGQRIAFDAPRADAGATIGGLIATADAGPAQQAYGTLRDLVIGMTIVLADGTVARSGGHVIKNVAGYDLAKLFQGSLGTLGVMAEVVLRLHPLPRAGATLRLARTAAEAVAVGRRVMAGALEPAALEWCRNHLLVRFEGGQEGVEDRLSAAARLAGAPGDVLRDEEEAAAWRPVHEVTLGRPGDTVLRIGTLPGRGSRLIEAADALAARCAVETDATSSVGVGAHTVRLHTGDPAARARFLTTLRAEAAALDALVTVRRREGLPDGTDVWGPPPPTVPLMRAVKQQFDPADRFGAGRLAPWL</sequence>